<evidence type="ECO:0000313" key="2">
    <source>
        <dbReference type="Proteomes" id="UP000320839"/>
    </source>
</evidence>
<name>A0A518FGY3_9PLAN</name>
<accession>A0A518FGY3</accession>
<gene>
    <name evidence="1" type="ORF">Pan153_02150</name>
</gene>
<dbReference type="EMBL" id="CP036317">
    <property type="protein sequence ID" value="QDV15599.1"/>
    <property type="molecule type" value="Genomic_DNA"/>
</dbReference>
<proteinExistence type="predicted"/>
<organism evidence="1 2">
    <name type="scientific">Gimesia panareensis</name>
    <dbReference type="NCBI Taxonomy" id="2527978"/>
    <lineage>
        <taxon>Bacteria</taxon>
        <taxon>Pseudomonadati</taxon>
        <taxon>Planctomycetota</taxon>
        <taxon>Planctomycetia</taxon>
        <taxon>Planctomycetales</taxon>
        <taxon>Planctomycetaceae</taxon>
        <taxon>Gimesia</taxon>
    </lineage>
</organism>
<protein>
    <submittedName>
        <fullName evidence="1">Uncharacterized protein</fullName>
    </submittedName>
</protein>
<sequence length="100" mass="11114">MGPGLSNHRILLHSQDLHDCHFSSCGLMFQIGTIVYCPSRGTLLSEREICQEEPATWQTGQSAVRLILAGIEKTVPFMIQFTLVNVIVNISRSSVWSLVV</sequence>
<reference evidence="1 2" key="1">
    <citation type="submission" date="2019-02" db="EMBL/GenBank/DDBJ databases">
        <title>Deep-cultivation of Planctomycetes and their phenomic and genomic characterization uncovers novel biology.</title>
        <authorList>
            <person name="Wiegand S."/>
            <person name="Jogler M."/>
            <person name="Boedeker C."/>
            <person name="Pinto D."/>
            <person name="Vollmers J."/>
            <person name="Rivas-Marin E."/>
            <person name="Kohn T."/>
            <person name="Peeters S.H."/>
            <person name="Heuer A."/>
            <person name="Rast P."/>
            <person name="Oberbeckmann S."/>
            <person name="Bunk B."/>
            <person name="Jeske O."/>
            <person name="Meyerdierks A."/>
            <person name="Storesund J.E."/>
            <person name="Kallscheuer N."/>
            <person name="Luecker S."/>
            <person name="Lage O.M."/>
            <person name="Pohl T."/>
            <person name="Merkel B.J."/>
            <person name="Hornburger P."/>
            <person name="Mueller R.-W."/>
            <person name="Bruemmer F."/>
            <person name="Labrenz M."/>
            <person name="Spormann A.M."/>
            <person name="Op den Camp H."/>
            <person name="Overmann J."/>
            <person name="Amann R."/>
            <person name="Jetten M.S.M."/>
            <person name="Mascher T."/>
            <person name="Medema M.H."/>
            <person name="Devos D.P."/>
            <person name="Kaster A.-K."/>
            <person name="Ovreas L."/>
            <person name="Rohde M."/>
            <person name="Galperin M.Y."/>
            <person name="Jogler C."/>
        </authorList>
    </citation>
    <scope>NUCLEOTIDE SEQUENCE [LARGE SCALE GENOMIC DNA]</scope>
    <source>
        <strain evidence="1 2">Pan153</strain>
    </source>
</reference>
<dbReference type="Proteomes" id="UP000320839">
    <property type="component" value="Chromosome"/>
</dbReference>
<evidence type="ECO:0000313" key="1">
    <source>
        <dbReference type="EMBL" id="QDV15599.1"/>
    </source>
</evidence>
<dbReference type="AlphaFoldDB" id="A0A518FGY3"/>